<proteinExistence type="predicted"/>
<feature type="transmembrane region" description="Helical" evidence="1">
    <location>
        <begin position="317"/>
        <end position="334"/>
    </location>
</feature>
<evidence type="ECO:0000313" key="4">
    <source>
        <dbReference type="EMBL" id="KKW41475.1"/>
    </source>
</evidence>
<evidence type="ECO:0000256" key="2">
    <source>
        <dbReference type="SAM" id="SignalP"/>
    </source>
</evidence>
<evidence type="ECO:0000313" key="5">
    <source>
        <dbReference type="Proteomes" id="UP000033870"/>
    </source>
</evidence>
<keyword evidence="1" id="KW-0472">Membrane</keyword>
<dbReference type="AlphaFoldDB" id="A0A0G1YE41"/>
<protein>
    <recommendedName>
        <fullName evidence="3">Transglycosylase SLT domain-containing protein</fullName>
    </recommendedName>
</protein>
<comment type="caution">
    <text evidence="4">The sequence shown here is derived from an EMBL/GenBank/DDBJ whole genome shotgun (WGS) entry which is preliminary data.</text>
</comment>
<reference evidence="4 5" key="1">
    <citation type="journal article" date="2015" name="Nature">
        <title>rRNA introns, odd ribosomes, and small enigmatic genomes across a large radiation of phyla.</title>
        <authorList>
            <person name="Brown C.T."/>
            <person name="Hug L.A."/>
            <person name="Thomas B.C."/>
            <person name="Sharon I."/>
            <person name="Castelle C.J."/>
            <person name="Singh A."/>
            <person name="Wilkins M.J."/>
            <person name="Williams K.H."/>
            <person name="Banfield J.F."/>
        </authorList>
    </citation>
    <scope>NUCLEOTIDE SEQUENCE [LARGE SCALE GENOMIC DNA]</scope>
</reference>
<gene>
    <name evidence="4" type="ORF">UY92_C0018G0004</name>
</gene>
<evidence type="ECO:0000259" key="3">
    <source>
        <dbReference type="Pfam" id="PF01464"/>
    </source>
</evidence>
<dbReference type="InterPro" id="IPR023346">
    <property type="entry name" value="Lysozyme-like_dom_sf"/>
</dbReference>
<dbReference type="Gene3D" id="1.10.530.10">
    <property type="match status" value="1"/>
</dbReference>
<dbReference type="Proteomes" id="UP000033870">
    <property type="component" value="Unassembled WGS sequence"/>
</dbReference>
<dbReference type="SUPFAM" id="SSF52266">
    <property type="entry name" value="SGNH hydrolase"/>
    <property type="match status" value="1"/>
</dbReference>
<keyword evidence="1" id="KW-1133">Transmembrane helix</keyword>
<evidence type="ECO:0000256" key="1">
    <source>
        <dbReference type="SAM" id="Phobius"/>
    </source>
</evidence>
<keyword evidence="1" id="KW-0812">Transmembrane</keyword>
<feature type="chain" id="PRO_5002541165" description="Transglycosylase SLT domain-containing protein" evidence="2">
    <location>
        <begin position="24"/>
        <end position="575"/>
    </location>
</feature>
<feature type="domain" description="Transglycosylase SLT" evidence="3">
    <location>
        <begin position="388"/>
        <end position="500"/>
    </location>
</feature>
<accession>A0A0G1YE41</accession>
<dbReference type="Pfam" id="PF01464">
    <property type="entry name" value="SLT"/>
    <property type="match status" value="1"/>
</dbReference>
<organism evidence="4 5">
    <name type="scientific">Candidatus Magasanikbacteria bacterium GW2011_GWA2_56_11</name>
    <dbReference type="NCBI Taxonomy" id="1619044"/>
    <lineage>
        <taxon>Bacteria</taxon>
        <taxon>Candidatus Magasanikiibacteriota</taxon>
    </lineage>
</organism>
<dbReference type="SUPFAM" id="SSF53955">
    <property type="entry name" value="Lysozyme-like"/>
    <property type="match status" value="1"/>
</dbReference>
<dbReference type="STRING" id="1619044.UY92_C0018G0004"/>
<dbReference type="EMBL" id="LCRX01000018">
    <property type="protein sequence ID" value="KKW41475.1"/>
    <property type="molecule type" value="Genomic_DNA"/>
</dbReference>
<sequence length="575" mass="62548">MKRYFLVAAALFIASLWLPHAAAAGGKKLAIIGSSTFAAFCGSYNYDEELENALTESVVDCHAKVGATAEYFLDTYNSEVKGEGYTDLVVYAGLNGLNSPAGLLNTRDWLTEIFKSAQADGTRVIVVGAQPFQGYSTWTQTWGDNLKENHAWLAGKPHGVDAFIDVTPFVDKNNDGALDSEYASGDKLHLNASGQKLVYQLILDYGFGENSADGGAAGFAALSEDEIKELLRQPVLKIKIPGLFFSGINPDSLKKDLDGAIYLYFPFIGEYVSGIYRYLILAATIVVATMLIVAGFNWILSGGGEGITAAKTKIRNALSGLLLLILSYAILYLVNPELVTFRNLRVRYIPASPTGSFDKGEPPSPAAGTSAPQALAYTGYDALFQSYQPCLEVDWRLLKAMAFIESGFRSDVVNSSGFTGLFQTKKPNCESTLRKYPDNLKKVCSDLKHPEVSTMVGASMMRSSIEKIKKRCGQIELDSLYYFAYIGHHNGIGALDKILKDTCSYTEAYASMHRFWNRGKTADNSGAKRTATVIAKEGDNAGKKMIKYAQSLGVTSGFIPGNKTQCPLDNSSIRF</sequence>
<dbReference type="InterPro" id="IPR036514">
    <property type="entry name" value="SGNH_hydro_sf"/>
</dbReference>
<name>A0A0G1YE41_9BACT</name>
<dbReference type="Gene3D" id="3.40.50.1110">
    <property type="entry name" value="SGNH hydrolase"/>
    <property type="match status" value="1"/>
</dbReference>
<keyword evidence="2" id="KW-0732">Signal</keyword>
<feature type="transmembrane region" description="Helical" evidence="1">
    <location>
        <begin position="275"/>
        <end position="296"/>
    </location>
</feature>
<dbReference type="InterPro" id="IPR008258">
    <property type="entry name" value="Transglycosylase_SLT_dom_1"/>
</dbReference>
<feature type="signal peptide" evidence="2">
    <location>
        <begin position="1"/>
        <end position="23"/>
    </location>
</feature>